<evidence type="ECO:0000259" key="2">
    <source>
        <dbReference type="Pfam" id="PF22513"/>
    </source>
</evidence>
<dbReference type="RefSeq" id="WP_122148108.1">
    <property type="nucleotide sequence ID" value="NZ_RFFI01000012.1"/>
</dbReference>
<accession>A0A3M2JKH2</accession>
<dbReference type="AlphaFoldDB" id="A0A3M2JKH2"/>
<name>A0A3M2JKH2_9CELL</name>
<dbReference type="InterPro" id="IPR010985">
    <property type="entry name" value="Ribbon_hlx_hlx"/>
</dbReference>
<dbReference type="Pfam" id="PF22513">
    <property type="entry name" value="FitA-like_RHH"/>
    <property type="match status" value="1"/>
</dbReference>
<dbReference type="EMBL" id="RFFI01000012">
    <property type="protein sequence ID" value="RMI13614.1"/>
    <property type="molecule type" value="Genomic_DNA"/>
</dbReference>
<gene>
    <name evidence="3" type="ORF">EBM89_03670</name>
</gene>
<organism evidence="3 4">
    <name type="scientific">Cellulomonas triticagri</name>
    <dbReference type="NCBI Taxonomy" id="2483352"/>
    <lineage>
        <taxon>Bacteria</taxon>
        <taxon>Bacillati</taxon>
        <taxon>Actinomycetota</taxon>
        <taxon>Actinomycetes</taxon>
        <taxon>Micrococcales</taxon>
        <taxon>Cellulomonadaceae</taxon>
        <taxon>Cellulomonas</taxon>
    </lineage>
</organism>
<reference evidence="3 4" key="1">
    <citation type="submission" date="2018-10" db="EMBL/GenBank/DDBJ databases">
        <title>Isolation, diversity and antifungal activity of actinobacteria from wheat.</title>
        <authorList>
            <person name="Han C."/>
        </authorList>
    </citation>
    <scope>NUCLEOTIDE SEQUENCE [LARGE SCALE GENOMIC DNA]</scope>
    <source>
        <strain evidence="3 4">NEAU-YY56</strain>
    </source>
</reference>
<feature type="region of interest" description="Disordered" evidence="1">
    <location>
        <begin position="58"/>
        <end position="82"/>
    </location>
</feature>
<evidence type="ECO:0000313" key="4">
    <source>
        <dbReference type="Proteomes" id="UP000269289"/>
    </source>
</evidence>
<dbReference type="SUPFAM" id="SSF47598">
    <property type="entry name" value="Ribbon-helix-helix"/>
    <property type="match status" value="1"/>
</dbReference>
<comment type="caution">
    <text evidence="3">The sequence shown here is derived from an EMBL/GenBank/DDBJ whole genome shotgun (WGS) entry which is preliminary data.</text>
</comment>
<evidence type="ECO:0000256" key="1">
    <source>
        <dbReference type="SAM" id="MobiDB-lite"/>
    </source>
</evidence>
<keyword evidence="4" id="KW-1185">Reference proteome</keyword>
<proteinExistence type="predicted"/>
<dbReference type="Proteomes" id="UP000269289">
    <property type="component" value="Unassembled WGS sequence"/>
</dbReference>
<evidence type="ECO:0000313" key="3">
    <source>
        <dbReference type="EMBL" id="RMI13614.1"/>
    </source>
</evidence>
<feature type="domain" description="Antitoxin FitA-like ribbon-helix-helix" evidence="2">
    <location>
        <begin position="4"/>
        <end position="35"/>
    </location>
</feature>
<protein>
    <recommendedName>
        <fullName evidence="2">Antitoxin FitA-like ribbon-helix-helix domain-containing protein</fullName>
    </recommendedName>
</protein>
<dbReference type="InterPro" id="IPR053853">
    <property type="entry name" value="FitA-like_RHH"/>
</dbReference>
<sequence>MVAIQIRDVPEDVRDVLTRRARAKGQSLQAYLRDVVLREASFENNLAVLDSIAARRPGSAATGDDVLDALDRAREGRPGGAP</sequence>
<dbReference type="OrthoDB" id="7107936at2"/>
<dbReference type="GO" id="GO:0006355">
    <property type="term" value="P:regulation of DNA-templated transcription"/>
    <property type="evidence" value="ECO:0007669"/>
    <property type="project" value="InterPro"/>
</dbReference>
<feature type="compositionally biased region" description="Basic and acidic residues" evidence="1">
    <location>
        <begin position="69"/>
        <end position="82"/>
    </location>
</feature>